<dbReference type="PIRSF" id="PIRSF000094">
    <property type="entry name" value="Enoyl-ACP_rdct"/>
    <property type="match status" value="1"/>
</dbReference>
<dbReference type="FunFam" id="1.10.8.400:FF:000001">
    <property type="entry name" value="Enoyl-[acyl-carrier-protein] reductase [NADH]"/>
    <property type="match status" value="1"/>
</dbReference>
<gene>
    <name evidence="12" type="ORF">JFN88_22995</name>
</gene>
<keyword evidence="4" id="KW-0276">Fatty acid metabolism</keyword>
<evidence type="ECO:0000256" key="4">
    <source>
        <dbReference type="ARBA" id="ARBA00022832"/>
    </source>
</evidence>
<evidence type="ECO:0000256" key="3">
    <source>
        <dbReference type="ARBA" id="ARBA00022516"/>
    </source>
</evidence>
<dbReference type="GO" id="GO:0004318">
    <property type="term" value="F:enoyl-[acyl-carrier-protein] reductase (NADH) activity"/>
    <property type="evidence" value="ECO:0007669"/>
    <property type="project" value="UniProtKB-EC"/>
</dbReference>
<evidence type="ECO:0000256" key="8">
    <source>
        <dbReference type="PIRNR" id="PIRNR000094"/>
    </source>
</evidence>
<comment type="caution">
    <text evidence="12">The sequence shown here is derived from an EMBL/GenBank/DDBJ whole genome shotgun (WGS) entry which is preliminary data.</text>
</comment>
<dbReference type="InterPro" id="IPR036291">
    <property type="entry name" value="NAD(P)-bd_dom_sf"/>
</dbReference>
<evidence type="ECO:0000256" key="9">
    <source>
        <dbReference type="PIRSR" id="PIRSR000094-1"/>
    </source>
</evidence>
<dbReference type="AlphaFoldDB" id="A0A934JBG6"/>
<organism evidence="12 13">
    <name type="scientific">Paenibacillus roseus</name>
    <dbReference type="NCBI Taxonomy" id="2798579"/>
    <lineage>
        <taxon>Bacteria</taxon>
        <taxon>Bacillati</taxon>
        <taxon>Bacillota</taxon>
        <taxon>Bacilli</taxon>
        <taxon>Bacillales</taxon>
        <taxon>Paenibacillaceae</taxon>
        <taxon>Paenibacillus</taxon>
    </lineage>
</organism>
<evidence type="ECO:0000313" key="12">
    <source>
        <dbReference type="EMBL" id="MBJ6364086.1"/>
    </source>
</evidence>
<feature type="active site" description="Proton acceptor" evidence="9">
    <location>
        <position position="145"/>
    </location>
</feature>
<evidence type="ECO:0000256" key="1">
    <source>
        <dbReference type="ARBA" id="ARBA00005194"/>
    </source>
</evidence>
<dbReference type="PRINTS" id="PR00081">
    <property type="entry name" value="GDHRDH"/>
</dbReference>
<name>A0A934JBG6_9BACL</name>
<dbReference type="EMBL" id="JAELUP010000117">
    <property type="protein sequence ID" value="MBJ6364086.1"/>
    <property type="molecule type" value="Genomic_DNA"/>
</dbReference>
<evidence type="ECO:0000256" key="6">
    <source>
        <dbReference type="ARBA" id="ARBA00023098"/>
    </source>
</evidence>
<comment type="catalytic activity">
    <reaction evidence="8">
        <text>a 2,3-saturated acyl-[ACP] + NAD(+) = a (2E)-enoyl-[ACP] + NADH + H(+)</text>
        <dbReference type="Rhea" id="RHEA:10240"/>
        <dbReference type="Rhea" id="RHEA-COMP:9925"/>
        <dbReference type="Rhea" id="RHEA-COMP:9926"/>
        <dbReference type="ChEBI" id="CHEBI:15378"/>
        <dbReference type="ChEBI" id="CHEBI:57540"/>
        <dbReference type="ChEBI" id="CHEBI:57945"/>
        <dbReference type="ChEBI" id="CHEBI:78784"/>
        <dbReference type="ChEBI" id="CHEBI:78785"/>
        <dbReference type="EC" id="1.3.1.9"/>
    </reaction>
</comment>
<reference evidence="12" key="1">
    <citation type="submission" date="2020-12" db="EMBL/GenBank/DDBJ databases">
        <authorList>
            <person name="Huq M.A."/>
        </authorList>
    </citation>
    <scope>NUCLEOTIDE SEQUENCE</scope>
    <source>
        <strain evidence="12">MAHUQ-46</strain>
    </source>
</reference>
<evidence type="ECO:0000256" key="5">
    <source>
        <dbReference type="ARBA" id="ARBA00023002"/>
    </source>
</evidence>
<feature type="binding site" evidence="11">
    <location>
        <position position="13"/>
    </location>
    <ligand>
        <name>NAD(+)</name>
        <dbReference type="ChEBI" id="CHEBI:57540"/>
    </ligand>
</feature>
<feature type="binding site" evidence="11">
    <location>
        <position position="162"/>
    </location>
    <ligand>
        <name>NAD(+)</name>
        <dbReference type="ChEBI" id="CHEBI:57540"/>
    </ligand>
</feature>
<keyword evidence="6" id="KW-0443">Lipid metabolism</keyword>
<keyword evidence="13" id="KW-1185">Reference proteome</keyword>
<accession>A0A934JBG6</accession>
<comment type="pathway">
    <text evidence="1">Lipid metabolism; fatty acid biosynthesis.</text>
</comment>
<feature type="binding site" evidence="11">
    <location>
        <position position="94"/>
    </location>
    <ligand>
        <name>NAD(+)</name>
        <dbReference type="ChEBI" id="CHEBI:57540"/>
    </ligand>
</feature>
<dbReference type="SUPFAM" id="SSF51735">
    <property type="entry name" value="NAD(P)-binding Rossmann-fold domains"/>
    <property type="match status" value="1"/>
</dbReference>
<keyword evidence="5 8" id="KW-0560">Oxidoreductase</keyword>
<sequence>MMLIEGQTIVVSGVANEKSLAWGVAQSLHREGANLVFTYRKEKSLRKLTKLLKESDIEAAAVVPCDILDDASLGEAFSRIGDQVGTIHGLVHSIAYAELLQGEYIDTTREGYLLAQSASSYSFVAMAKHARSLMKDGGSMVTQTYLGSERVVKNYHVMGVAKAALEASVRYLSEDLGRYAIRVNAVSAGPVLTSAAAAISGIHDLLSEIERRAPLRRNVQQDEIGDATLFLLSRLSRGVTGEVLHVDSGYHILGP</sequence>
<protein>
    <recommendedName>
        <fullName evidence="8">Enoyl-[acyl-carrier-protein] reductase [NADH]</fullName>
        <ecNumber evidence="8">1.3.1.9</ecNumber>
    </recommendedName>
</protein>
<evidence type="ECO:0000256" key="7">
    <source>
        <dbReference type="ARBA" id="ARBA00023160"/>
    </source>
</evidence>
<feature type="active site" description="Proton acceptor" evidence="9">
    <location>
        <position position="155"/>
    </location>
</feature>
<dbReference type="PANTHER" id="PTHR43159:SF2">
    <property type="entry name" value="ENOYL-[ACYL-CARRIER-PROTEIN] REDUCTASE [NADH], CHLOROPLASTIC"/>
    <property type="match status" value="1"/>
</dbReference>
<dbReference type="Pfam" id="PF13561">
    <property type="entry name" value="adh_short_C2"/>
    <property type="match status" value="1"/>
</dbReference>
<dbReference type="InterPro" id="IPR014358">
    <property type="entry name" value="Enoyl-ACP_Rdtase_NADH"/>
</dbReference>
<keyword evidence="8 11" id="KW-0520">NAD</keyword>
<dbReference type="Gene3D" id="3.40.50.720">
    <property type="entry name" value="NAD(P)-binding Rossmann-like Domain"/>
    <property type="match status" value="1"/>
</dbReference>
<dbReference type="GO" id="GO:0006633">
    <property type="term" value="P:fatty acid biosynthetic process"/>
    <property type="evidence" value="ECO:0007669"/>
    <property type="project" value="UniProtKB-KW"/>
</dbReference>
<evidence type="ECO:0000256" key="10">
    <source>
        <dbReference type="PIRSR" id="PIRSR000094-2"/>
    </source>
</evidence>
<keyword evidence="7 8" id="KW-0275">Fatty acid biosynthesis</keyword>
<dbReference type="EC" id="1.3.1.9" evidence="8"/>
<dbReference type="Gene3D" id="1.10.8.400">
    <property type="entry name" value="Enoyl acyl carrier protein reductase"/>
    <property type="match status" value="1"/>
</dbReference>
<proteinExistence type="inferred from homology"/>
<evidence type="ECO:0000256" key="11">
    <source>
        <dbReference type="PIRSR" id="PIRSR000094-3"/>
    </source>
</evidence>
<feature type="binding site" evidence="10">
    <location>
        <position position="97"/>
    </location>
    <ligand>
        <name>substrate</name>
    </ligand>
</feature>
<dbReference type="Proteomes" id="UP000640274">
    <property type="component" value="Unassembled WGS sequence"/>
</dbReference>
<dbReference type="CDD" id="cd05372">
    <property type="entry name" value="ENR_SDR"/>
    <property type="match status" value="1"/>
</dbReference>
<dbReference type="InterPro" id="IPR002347">
    <property type="entry name" value="SDR_fam"/>
</dbReference>
<dbReference type="PANTHER" id="PTHR43159">
    <property type="entry name" value="ENOYL-[ACYL-CARRIER-PROTEIN] REDUCTASE"/>
    <property type="match status" value="1"/>
</dbReference>
<keyword evidence="3 8" id="KW-0444">Lipid biosynthesis</keyword>
<comment type="similarity">
    <text evidence="2 8">Belongs to the short-chain dehydrogenases/reductases (SDR) family. FabI subfamily.</text>
</comment>
<evidence type="ECO:0000256" key="2">
    <source>
        <dbReference type="ARBA" id="ARBA00009233"/>
    </source>
</evidence>
<evidence type="ECO:0000313" key="13">
    <source>
        <dbReference type="Proteomes" id="UP000640274"/>
    </source>
</evidence>
<feature type="binding site" evidence="11">
    <location>
        <begin position="191"/>
        <end position="195"/>
    </location>
    <ligand>
        <name>NAD(+)</name>
        <dbReference type="ChEBI" id="CHEBI:57540"/>
    </ligand>
</feature>